<dbReference type="SUPFAM" id="SSF53383">
    <property type="entry name" value="PLP-dependent transferases"/>
    <property type="match status" value="1"/>
</dbReference>
<dbReference type="Gene3D" id="3.40.640.10">
    <property type="entry name" value="Type I PLP-dependent aspartate aminotransferase-like (Major domain)"/>
    <property type="match status" value="1"/>
</dbReference>
<keyword evidence="3" id="KW-0032">Aminotransferase</keyword>
<dbReference type="Proteomes" id="UP000019375">
    <property type="component" value="Unassembled WGS sequence"/>
</dbReference>
<name>A0A8J2X9I5_ZYGB2</name>
<dbReference type="GO" id="GO:0030170">
    <property type="term" value="F:pyridoxal phosphate binding"/>
    <property type="evidence" value="ECO:0007669"/>
    <property type="project" value="InterPro"/>
</dbReference>
<keyword evidence="8" id="KW-1185">Reference proteome</keyword>
<evidence type="ECO:0000256" key="3">
    <source>
        <dbReference type="ARBA" id="ARBA00022576"/>
    </source>
</evidence>
<organism evidence="7 8">
    <name type="scientific">Zygosaccharomyces bailii (strain CLIB 213 / ATCC 58445 / CBS 680 / BCRC 21525 / NBRC 1098 / NCYC 1416 / NRRL Y-2227)</name>
    <dbReference type="NCBI Taxonomy" id="1333698"/>
    <lineage>
        <taxon>Eukaryota</taxon>
        <taxon>Fungi</taxon>
        <taxon>Dikarya</taxon>
        <taxon>Ascomycota</taxon>
        <taxon>Saccharomycotina</taxon>
        <taxon>Saccharomycetes</taxon>
        <taxon>Saccharomycetales</taxon>
        <taxon>Saccharomycetaceae</taxon>
        <taxon>Zygosaccharomyces</taxon>
    </lineage>
</organism>
<feature type="domain" description="Aminotransferase class I/classII large" evidence="6">
    <location>
        <begin position="122"/>
        <end position="492"/>
    </location>
</feature>
<evidence type="ECO:0000256" key="4">
    <source>
        <dbReference type="ARBA" id="ARBA00022679"/>
    </source>
</evidence>
<dbReference type="GO" id="GO:0009074">
    <property type="term" value="P:aromatic amino acid family catabolic process"/>
    <property type="evidence" value="ECO:0007669"/>
    <property type="project" value="TreeGrafter"/>
</dbReference>
<reference evidence="8" key="1">
    <citation type="journal article" date="2013" name="Genome Announc.">
        <title>Genome sequence of the food spoilage yeast Zygosaccharomyces bailii CLIB 213(T).</title>
        <authorList>
            <person name="Galeote V."/>
            <person name="Bigey F."/>
            <person name="Devillers H."/>
            <person name="Neuveglise C."/>
            <person name="Dequin S."/>
        </authorList>
    </citation>
    <scope>NUCLEOTIDE SEQUENCE [LARGE SCALE GENOMIC DNA]</scope>
    <source>
        <strain evidence="8">CLIB 213 / ATCC 58445 / CBS 680 / CCRC 21525 / NBRC 1098 / NCYC 1416 / NRRL Y-2227</strain>
    </source>
</reference>
<dbReference type="PANTHER" id="PTHR42790:SF2">
    <property type="entry name" value="AROMATIC AMINO ACID AMINOTRANSFERASE 2"/>
    <property type="match status" value="1"/>
</dbReference>
<keyword evidence="4" id="KW-0808">Transferase</keyword>
<dbReference type="InterPro" id="IPR015424">
    <property type="entry name" value="PyrdxlP-dep_Trfase"/>
</dbReference>
<gene>
    <name evidence="7" type="ORF">BN860_14796g</name>
</gene>
<evidence type="ECO:0000313" key="8">
    <source>
        <dbReference type="Proteomes" id="UP000019375"/>
    </source>
</evidence>
<comment type="similarity">
    <text evidence="2">Belongs to the class-I pyridoxal-phosphate-dependent aminotransferase family.</text>
</comment>
<dbReference type="GO" id="GO:0047536">
    <property type="term" value="F:2-aminoadipate transaminase activity"/>
    <property type="evidence" value="ECO:0007669"/>
    <property type="project" value="TreeGrafter"/>
</dbReference>
<protein>
    <submittedName>
        <fullName evidence="7">BN860_14796g1_1</fullName>
    </submittedName>
</protein>
<evidence type="ECO:0000256" key="1">
    <source>
        <dbReference type="ARBA" id="ARBA00001933"/>
    </source>
</evidence>
<dbReference type="AlphaFoldDB" id="A0A8J2X9I5"/>
<evidence type="ECO:0000313" key="7">
    <source>
        <dbReference type="EMBL" id="CDF88633.1"/>
    </source>
</evidence>
<dbReference type="PANTHER" id="PTHR42790">
    <property type="entry name" value="AMINOTRANSFERASE"/>
    <property type="match status" value="1"/>
</dbReference>
<keyword evidence="5" id="KW-0663">Pyridoxal phosphate</keyword>
<dbReference type="InterPro" id="IPR015421">
    <property type="entry name" value="PyrdxlP-dep_Trfase_major"/>
</dbReference>
<evidence type="ECO:0000256" key="5">
    <source>
        <dbReference type="ARBA" id="ARBA00022898"/>
    </source>
</evidence>
<dbReference type="InterPro" id="IPR004839">
    <property type="entry name" value="Aminotransferase_I/II_large"/>
</dbReference>
<proteinExistence type="inferred from homology"/>
<evidence type="ECO:0000256" key="2">
    <source>
        <dbReference type="ARBA" id="ARBA00007441"/>
    </source>
</evidence>
<accession>A0A8J2X9I5</accession>
<dbReference type="InterPro" id="IPR050859">
    <property type="entry name" value="Class-I_PLP-dep_aminotransf"/>
</dbReference>
<dbReference type="CDD" id="cd00609">
    <property type="entry name" value="AAT_like"/>
    <property type="match status" value="1"/>
</dbReference>
<dbReference type="GO" id="GO:0008793">
    <property type="term" value="F:aromatic-amino-acid transaminase activity"/>
    <property type="evidence" value="ECO:0007669"/>
    <property type="project" value="TreeGrafter"/>
</dbReference>
<dbReference type="GO" id="GO:0019878">
    <property type="term" value="P:lysine biosynthetic process via aminoadipic acid"/>
    <property type="evidence" value="ECO:0007669"/>
    <property type="project" value="TreeGrafter"/>
</dbReference>
<evidence type="ECO:0000259" key="6">
    <source>
        <dbReference type="Pfam" id="PF00155"/>
    </source>
</evidence>
<sequence>MPEFDFESLKSRYSRFLSKRDCSKTLIKFWDAPQGDVIEMAGGMPNAGFFPVDSIDVHVCDKPFGQRSEDGLVAHMDRNEPSDMPLSTSLQYTNTEGMEPLLKFARNLTQKIHPPAYDGWDACLVMGSSDGLYKVFEVLCDEDSTVMMEEFTFTPVISSVKIQGGHVVPVKMQLSADPKMQGIDVGLMEEMLDNWHVGPYKHLNKPKALYTVATGQNPTGMTLSAEKRKQIYRLAQKHDFLIVEDDPYGYLFFPPYDAENPLKNAYWEQDSSLTPQKYIDEFLVKSFVTIDTDARVIRLETFSKMFAPGLRLSFVVANKFFTERVVNIGEVSTRAPSGVSQAVVYTVIRELGKRHAAEYENPIDAMFAGWVEWLMKVAGTYTQRRNIAFKSLYETESYKQGLFKVMEPSAGMFIDLKPVWSQEDLAKADHFDHIMEEMDQLNACLIKSGVQVVLGYRMAVDREASKDTCDFIRVTIAYAKDDEQIVEACHRIGAGFSQFFAQRQK</sequence>
<dbReference type="Pfam" id="PF00155">
    <property type="entry name" value="Aminotran_1_2"/>
    <property type="match status" value="1"/>
</dbReference>
<dbReference type="GO" id="GO:0006571">
    <property type="term" value="P:tyrosine biosynthetic process"/>
    <property type="evidence" value="ECO:0007669"/>
    <property type="project" value="TreeGrafter"/>
</dbReference>
<comment type="cofactor">
    <cofactor evidence="1">
        <name>pyridoxal 5'-phosphate</name>
        <dbReference type="ChEBI" id="CHEBI:597326"/>
    </cofactor>
</comment>
<dbReference type="EMBL" id="HG316455">
    <property type="protein sequence ID" value="CDF88633.1"/>
    <property type="molecule type" value="Genomic_DNA"/>
</dbReference>
<dbReference type="OrthoDB" id="691673at2759"/>